<keyword evidence="3" id="KW-0964">Secreted</keyword>
<dbReference type="InterPro" id="IPR018116">
    <property type="entry name" value="Somatotropin_CS"/>
</dbReference>
<feature type="signal peptide" evidence="6">
    <location>
        <begin position="1"/>
        <end position="22"/>
    </location>
</feature>
<evidence type="ECO:0000256" key="4">
    <source>
        <dbReference type="ARBA" id="ARBA00022702"/>
    </source>
</evidence>
<dbReference type="OrthoDB" id="9945472at2759"/>
<evidence type="ECO:0000256" key="5">
    <source>
        <dbReference type="RuleBase" id="RU003618"/>
    </source>
</evidence>
<dbReference type="GO" id="GO:0045927">
    <property type="term" value="P:positive regulation of growth"/>
    <property type="evidence" value="ECO:0007669"/>
    <property type="project" value="TreeGrafter"/>
</dbReference>
<dbReference type="CDD" id="cd10284">
    <property type="entry name" value="growth_hormone_like"/>
    <property type="match status" value="1"/>
</dbReference>
<evidence type="ECO:0000256" key="3">
    <source>
        <dbReference type="ARBA" id="ARBA00022525"/>
    </source>
</evidence>
<dbReference type="GO" id="GO:0046427">
    <property type="term" value="P:positive regulation of receptor signaling pathway via JAK-STAT"/>
    <property type="evidence" value="ECO:0007669"/>
    <property type="project" value="TreeGrafter"/>
</dbReference>
<dbReference type="InterPro" id="IPR009079">
    <property type="entry name" value="4_helix_cytokine-like_core"/>
</dbReference>
<comment type="subcellular location">
    <subcellularLocation>
        <location evidence="1 5">Secreted</location>
    </subcellularLocation>
</comment>
<dbReference type="GO" id="GO:0060396">
    <property type="term" value="P:growth hormone receptor signaling pathway"/>
    <property type="evidence" value="ECO:0007669"/>
    <property type="project" value="TreeGrafter"/>
</dbReference>
<dbReference type="EMBL" id="AB081461">
    <property type="protein sequence ID" value="BAC15763.1"/>
    <property type="molecule type" value="mRNA"/>
</dbReference>
<keyword evidence="6" id="KW-0732">Signal</keyword>
<dbReference type="KEGG" id="pmrn:116957259"/>
<dbReference type="Proteomes" id="UP001318040">
    <property type="component" value="Chromosome 3"/>
</dbReference>
<gene>
    <name evidence="9" type="primary">LOC116957259</name>
</gene>
<name>Q8AUU3_PETMA</name>
<dbReference type="PANTHER" id="PTHR11417">
    <property type="entry name" value="SOMATOTROPIN,PROLACTIN"/>
    <property type="match status" value="1"/>
</dbReference>
<evidence type="ECO:0000256" key="2">
    <source>
        <dbReference type="ARBA" id="ARBA00008474"/>
    </source>
</evidence>
<evidence type="ECO:0000256" key="6">
    <source>
        <dbReference type="SAM" id="SignalP"/>
    </source>
</evidence>
<evidence type="ECO:0000313" key="8">
    <source>
        <dbReference type="Proteomes" id="UP001318040"/>
    </source>
</evidence>
<evidence type="ECO:0000313" key="9">
    <source>
        <dbReference type="RefSeq" id="XP_032835206.1"/>
    </source>
</evidence>
<dbReference type="SMR" id="Q8AUU3"/>
<keyword evidence="4 5" id="KW-0372">Hormone</keyword>
<feature type="chain" id="PRO_5044738097" evidence="6">
    <location>
        <begin position="23"/>
        <end position="203"/>
    </location>
</feature>
<accession>Q8AUU3</accession>
<protein>
    <submittedName>
        <fullName evidence="7">Growth hormone</fullName>
    </submittedName>
    <submittedName>
        <fullName evidence="9">Somatotropin-like isoform X1</fullName>
    </submittedName>
</protein>
<dbReference type="InterPro" id="IPR001400">
    <property type="entry name" value="Somatotropin/Prolactin"/>
</dbReference>
<dbReference type="PROSITE" id="PS00338">
    <property type="entry name" value="SOMATOTROPIN_2"/>
    <property type="match status" value="1"/>
</dbReference>
<dbReference type="PRINTS" id="PR00836">
    <property type="entry name" value="SOMATOTROPIN"/>
</dbReference>
<reference evidence="7" key="1">
    <citation type="journal article" date="2002" name="Endocrinology">
        <title>Identification of growth hormone in the sea lamprey, an extant representative of a group of the most ancient vertebrates.</title>
        <authorList>
            <person name="Kawauchi H."/>
            <person name="Suzuki K."/>
            <person name="Yamazaki T."/>
            <person name="Moriyama S."/>
            <person name="Nozaki M."/>
            <person name="Yamaguchi K."/>
            <person name="Takahashi A."/>
            <person name="Youson J."/>
            <person name="Sower S.A."/>
        </authorList>
    </citation>
    <scope>NUCLEOTIDE SEQUENCE</scope>
    <source>
        <tissue evidence="7">Pituitary gland</tissue>
    </source>
</reference>
<dbReference type="GO" id="GO:0048513">
    <property type="term" value="P:animal organ development"/>
    <property type="evidence" value="ECO:0007669"/>
    <property type="project" value="TreeGrafter"/>
</dbReference>
<dbReference type="GO" id="GO:0031667">
    <property type="term" value="P:response to nutrient levels"/>
    <property type="evidence" value="ECO:0007669"/>
    <property type="project" value="TreeGrafter"/>
</dbReference>
<comment type="similarity">
    <text evidence="2 5">Belongs to the somatotropin/prolactin family.</text>
</comment>
<evidence type="ECO:0000313" key="7">
    <source>
        <dbReference type="EMBL" id="BAC15763.1"/>
    </source>
</evidence>
<dbReference type="SUPFAM" id="SSF47266">
    <property type="entry name" value="4-helical cytokines"/>
    <property type="match status" value="1"/>
</dbReference>
<dbReference type="Gene3D" id="1.20.1250.10">
    <property type="match status" value="1"/>
</dbReference>
<dbReference type="Pfam" id="PF00103">
    <property type="entry name" value="Hormone_1"/>
    <property type="match status" value="1"/>
</dbReference>
<dbReference type="GO" id="GO:0005615">
    <property type="term" value="C:extracellular space"/>
    <property type="evidence" value="ECO:0007669"/>
    <property type="project" value="TreeGrafter"/>
</dbReference>
<organism evidence="7">
    <name type="scientific">Petromyzon marinus</name>
    <name type="common">Sea lamprey</name>
    <dbReference type="NCBI Taxonomy" id="7757"/>
    <lineage>
        <taxon>Eukaryota</taxon>
        <taxon>Metazoa</taxon>
        <taxon>Chordata</taxon>
        <taxon>Craniata</taxon>
        <taxon>Vertebrata</taxon>
        <taxon>Cyclostomata</taxon>
        <taxon>Hyperoartia</taxon>
        <taxon>Petromyzontiformes</taxon>
        <taxon>Petromyzontidae</taxon>
        <taxon>Petromyzon</taxon>
    </lineage>
</organism>
<dbReference type="PANTHER" id="PTHR11417:SF2">
    <property type="entry name" value="SOMATOTROPIN"/>
    <property type="match status" value="1"/>
</dbReference>
<reference evidence="9" key="2">
    <citation type="submission" date="2025-04" db="UniProtKB">
        <authorList>
            <consortium name="RefSeq"/>
        </authorList>
    </citation>
    <scope>IDENTIFICATION</scope>
    <source>
        <tissue evidence="9">Sperm</tissue>
    </source>
</reference>
<proteinExistence type="evidence at transcript level"/>
<dbReference type="GeneID" id="116957259"/>
<keyword evidence="8" id="KW-1185">Reference proteome</keyword>
<sequence length="203" mass="22749">MKGGSLAQLLLVMSVLARDAWGRPAARDNDPLRDLNLAIPIAEFVYHLSSQAYAELQEKPYHGEPPRVAPWSPPNVVMSCHPASWQAPSKKDEVLHKTDDELLRISLEVLESWSGVFLRTHAIPLAKQLAAMQRLLQDGVATMSEGRKPALEFTSVGALPPVDESLLRNHRQDLLSCFKNDAHRVVTYLKVIKCRRFHDCSKP</sequence>
<evidence type="ECO:0000256" key="1">
    <source>
        <dbReference type="ARBA" id="ARBA00004613"/>
    </source>
</evidence>
<dbReference type="AlphaFoldDB" id="Q8AUU3"/>
<dbReference type="GO" id="GO:0005179">
    <property type="term" value="F:hormone activity"/>
    <property type="evidence" value="ECO:0007669"/>
    <property type="project" value="UniProtKB-KW"/>
</dbReference>
<dbReference type="RefSeq" id="XP_032835206.1">
    <property type="nucleotide sequence ID" value="XM_032979315.1"/>
</dbReference>